<protein>
    <submittedName>
        <fullName evidence="1">SusD/RagB family nutrient-binding outer membrane lipoprotein</fullName>
    </submittedName>
</protein>
<evidence type="ECO:0000313" key="2">
    <source>
        <dbReference type="Proteomes" id="UP000653730"/>
    </source>
</evidence>
<sequence length="487" mass="54022">MKKIFNILMLFCLIVSCENDLDINTDPNNPANPDKSYILTAAQGSLVTVMGGNLTNLGGFFAQYHTQAPSASQYLNIDTYNINTDYANRLWTELYAGCLNDLNYVVSVSNEDGDAGSLFIARVLRAYTFQVLTDLFGDIPYSEALQGNDNITASLDPSEEIYQNLIAEIKNAKAAYLANPTPSSVGKQDAIYNADMDNWMKFANTLMLKLYLRMSYTSSVSSSEVMSLINEDNFISADAKFSAYDGEIDKSNPFYDVQLDRLGDVNNVASNSLLQFYQAHSDPRIDMVYRLNNAEIYRGLDQGNRAAFASEQAPSFSRPNVTPTTPVYLMTVSESNFLQAEALIRYASGNGAEAKYNAGVENSFLTYGLTSAAAQPFIAPGGDYEYVPDADVETALRQVMIQKWASLAYINNIEAFFEVNRTKYPETVASGSEDYEMGNLISSINSVLPGTQTPNSLFYPDAEVTRNPNMEQKSSITDKIWWDQKQE</sequence>
<dbReference type="Proteomes" id="UP000653730">
    <property type="component" value="Unassembled WGS sequence"/>
</dbReference>
<proteinExistence type="predicted"/>
<dbReference type="InterPro" id="IPR011990">
    <property type="entry name" value="TPR-like_helical_dom_sf"/>
</dbReference>
<evidence type="ECO:0000313" key="1">
    <source>
        <dbReference type="EMBL" id="MBC9796828.1"/>
    </source>
</evidence>
<organism evidence="1 2">
    <name type="scientific">Sinomicrobium weinanense</name>
    <dbReference type="NCBI Taxonomy" id="2842200"/>
    <lineage>
        <taxon>Bacteria</taxon>
        <taxon>Pseudomonadati</taxon>
        <taxon>Bacteroidota</taxon>
        <taxon>Flavobacteriia</taxon>
        <taxon>Flavobacteriales</taxon>
        <taxon>Flavobacteriaceae</taxon>
        <taxon>Sinomicrobium</taxon>
    </lineage>
</organism>
<reference evidence="1 2" key="1">
    <citation type="submission" date="2020-09" db="EMBL/GenBank/DDBJ databases">
        <title>Sinomicrobium weinanense sp. nov., a halophilic bacteria isolated from saline-alkali soil.</title>
        <authorList>
            <person name="Wu P."/>
            <person name="Ren H."/>
            <person name="Mei Y."/>
            <person name="Liang Y."/>
            <person name="Chen Z."/>
        </authorList>
    </citation>
    <scope>NUCLEOTIDE SEQUENCE [LARGE SCALE GENOMIC DNA]</scope>
    <source>
        <strain evidence="1 2">FJxs</strain>
    </source>
</reference>
<name>A0A926JSS6_9FLAO</name>
<dbReference type="AlphaFoldDB" id="A0A926JSS6"/>
<dbReference type="PROSITE" id="PS51257">
    <property type="entry name" value="PROKAR_LIPOPROTEIN"/>
    <property type="match status" value="1"/>
</dbReference>
<gene>
    <name evidence="1" type="ORF">IBL28_12680</name>
</gene>
<dbReference type="RefSeq" id="WP_187965970.1">
    <property type="nucleotide sequence ID" value="NZ_JACVDC010000037.1"/>
</dbReference>
<dbReference type="Gene3D" id="1.25.40.390">
    <property type="match status" value="1"/>
</dbReference>
<dbReference type="InterPro" id="IPR041662">
    <property type="entry name" value="SusD-like_2"/>
</dbReference>
<accession>A0A926JSS6</accession>
<dbReference type="EMBL" id="JACVDC010000037">
    <property type="protein sequence ID" value="MBC9796828.1"/>
    <property type="molecule type" value="Genomic_DNA"/>
</dbReference>
<keyword evidence="2" id="KW-1185">Reference proteome</keyword>
<dbReference type="Pfam" id="PF12771">
    <property type="entry name" value="SusD-like_2"/>
    <property type="match status" value="1"/>
</dbReference>
<comment type="caution">
    <text evidence="1">The sequence shown here is derived from an EMBL/GenBank/DDBJ whole genome shotgun (WGS) entry which is preliminary data.</text>
</comment>
<keyword evidence="1" id="KW-0449">Lipoprotein</keyword>
<dbReference type="SUPFAM" id="SSF48452">
    <property type="entry name" value="TPR-like"/>
    <property type="match status" value="1"/>
</dbReference>